<protein>
    <submittedName>
        <fullName evidence="1">Uncharacterized protein</fullName>
    </submittedName>
</protein>
<reference evidence="1 2" key="1">
    <citation type="journal article" date="2016" name="Mol. Biol. Evol.">
        <title>Comparative Genomics of Early-Diverging Mushroom-Forming Fungi Provides Insights into the Origins of Lignocellulose Decay Capabilities.</title>
        <authorList>
            <person name="Nagy L.G."/>
            <person name="Riley R."/>
            <person name="Tritt A."/>
            <person name="Adam C."/>
            <person name="Daum C."/>
            <person name="Floudas D."/>
            <person name="Sun H."/>
            <person name="Yadav J.S."/>
            <person name="Pangilinan J."/>
            <person name="Larsson K.H."/>
            <person name="Matsuura K."/>
            <person name="Barry K."/>
            <person name="Labutti K."/>
            <person name="Kuo R."/>
            <person name="Ohm R.A."/>
            <person name="Bhattacharya S.S."/>
            <person name="Shirouzu T."/>
            <person name="Yoshinaga Y."/>
            <person name="Martin F.M."/>
            <person name="Grigoriev I.V."/>
            <person name="Hibbett D.S."/>
        </authorList>
    </citation>
    <scope>NUCLEOTIDE SEQUENCE [LARGE SCALE GENOMIC DNA]</scope>
    <source>
        <strain evidence="1 2">CBS 109695</strain>
    </source>
</reference>
<keyword evidence="2" id="KW-1185">Reference proteome</keyword>
<evidence type="ECO:0000313" key="1">
    <source>
        <dbReference type="EMBL" id="KZP07520.1"/>
    </source>
</evidence>
<dbReference type="EMBL" id="KV417748">
    <property type="protein sequence ID" value="KZP07520.1"/>
    <property type="molecule type" value="Genomic_DNA"/>
</dbReference>
<dbReference type="AlphaFoldDB" id="A0A167XSH4"/>
<evidence type="ECO:0000313" key="2">
    <source>
        <dbReference type="Proteomes" id="UP000076532"/>
    </source>
</evidence>
<accession>A0A167XSH4</accession>
<name>A0A167XSH4_9AGAM</name>
<dbReference type="Proteomes" id="UP000076532">
    <property type="component" value="Unassembled WGS sequence"/>
</dbReference>
<proteinExistence type="predicted"/>
<gene>
    <name evidence="1" type="ORF">FIBSPDRAFT_875409</name>
</gene>
<organism evidence="1 2">
    <name type="scientific">Athelia psychrophila</name>
    <dbReference type="NCBI Taxonomy" id="1759441"/>
    <lineage>
        <taxon>Eukaryota</taxon>
        <taxon>Fungi</taxon>
        <taxon>Dikarya</taxon>
        <taxon>Basidiomycota</taxon>
        <taxon>Agaricomycotina</taxon>
        <taxon>Agaricomycetes</taxon>
        <taxon>Agaricomycetidae</taxon>
        <taxon>Atheliales</taxon>
        <taxon>Atheliaceae</taxon>
        <taxon>Athelia</taxon>
    </lineage>
</organism>
<sequence length="52" mass="5911">MYTSSETLVKALSDDERRINVFPCPSKHSTTVHGRLPSNTYRNALHADLWPP</sequence>